<proteinExistence type="predicted"/>
<comment type="caution">
    <text evidence="3">The sequence shown here is derived from an EMBL/GenBank/DDBJ whole genome shotgun (WGS) entry which is preliminary data.</text>
</comment>
<dbReference type="RefSeq" id="WP_311682349.1">
    <property type="nucleotide sequence ID" value="NZ_JAVREU010000006.1"/>
</dbReference>
<sequence>MAVSRSVRAAGALGHLLLVVVLALGVFVMHTVGHPTEAHGSGTGQASHGAAALTQPAAGERPAAHGSEDPPHAAPAGHARRVDTAPAGHAGHPASTDRPVGAGDMATLCVAVLLAAWVLAALVRSALARDPDGPARLRAQRGAVARPDPPPRGPDLTRLSVLRL</sequence>
<dbReference type="Proteomes" id="UP001183586">
    <property type="component" value="Unassembled WGS sequence"/>
</dbReference>
<feature type="region of interest" description="Disordered" evidence="1">
    <location>
        <begin position="38"/>
        <end position="99"/>
    </location>
</feature>
<keyword evidence="4" id="KW-1185">Reference proteome</keyword>
<evidence type="ECO:0000313" key="3">
    <source>
        <dbReference type="EMBL" id="MDT0389024.1"/>
    </source>
</evidence>
<evidence type="ECO:0000256" key="1">
    <source>
        <dbReference type="SAM" id="MobiDB-lite"/>
    </source>
</evidence>
<keyword evidence="2" id="KW-1133">Transmembrane helix</keyword>
<name>A0ABU2PD96_9ACTN</name>
<reference evidence="4" key="1">
    <citation type="submission" date="2023-07" db="EMBL/GenBank/DDBJ databases">
        <title>30 novel species of actinomycetes from the DSMZ collection.</title>
        <authorList>
            <person name="Nouioui I."/>
        </authorList>
    </citation>
    <scope>NUCLEOTIDE SEQUENCE [LARGE SCALE GENOMIC DNA]</scope>
    <source>
        <strain evidence="4">DSM 41921</strain>
    </source>
</reference>
<feature type="transmembrane region" description="Helical" evidence="2">
    <location>
        <begin position="105"/>
        <end position="127"/>
    </location>
</feature>
<keyword evidence="2" id="KW-0472">Membrane</keyword>
<accession>A0ABU2PD96</accession>
<feature type="transmembrane region" description="Helical" evidence="2">
    <location>
        <begin position="12"/>
        <end position="32"/>
    </location>
</feature>
<evidence type="ECO:0000313" key="4">
    <source>
        <dbReference type="Proteomes" id="UP001183586"/>
    </source>
</evidence>
<gene>
    <name evidence="3" type="ORF">RM641_16460</name>
</gene>
<organism evidence="3 4">
    <name type="scientific">Streptomyces dubilierae</name>
    <dbReference type="NCBI Taxonomy" id="3075533"/>
    <lineage>
        <taxon>Bacteria</taxon>
        <taxon>Bacillati</taxon>
        <taxon>Actinomycetota</taxon>
        <taxon>Actinomycetes</taxon>
        <taxon>Kitasatosporales</taxon>
        <taxon>Streptomycetaceae</taxon>
        <taxon>Streptomyces</taxon>
    </lineage>
</organism>
<keyword evidence="2" id="KW-0812">Transmembrane</keyword>
<evidence type="ECO:0000256" key="2">
    <source>
        <dbReference type="SAM" id="Phobius"/>
    </source>
</evidence>
<dbReference type="EMBL" id="JAVREU010000006">
    <property type="protein sequence ID" value="MDT0389024.1"/>
    <property type="molecule type" value="Genomic_DNA"/>
</dbReference>
<feature type="compositionally biased region" description="Basic and acidic residues" evidence="1">
    <location>
        <begin position="62"/>
        <end position="71"/>
    </location>
</feature>
<protein>
    <submittedName>
        <fullName evidence="3">Uncharacterized protein</fullName>
    </submittedName>
</protein>